<evidence type="ECO:0000313" key="2">
    <source>
        <dbReference type="Proteomes" id="UP000320585"/>
    </source>
</evidence>
<proteinExistence type="predicted"/>
<keyword evidence="2" id="KW-1185">Reference proteome</keyword>
<dbReference type="RefSeq" id="WP_143332802.1">
    <property type="nucleotide sequence ID" value="NZ_AP019697.1"/>
</dbReference>
<protein>
    <submittedName>
        <fullName evidence="1">Uncharacterized protein</fullName>
    </submittedName>
</protein>
<name>A0A8D4UVI3_9FIRM</name>
<dbReference type="GeneID" id="92716937"/>
<evidence type="ECO:0000313" key="1">
    <source>
        <dbReference type="EMBL" id="BBK25783.1"/>
    </source>
</evidence>
<dbReference type="EMBL" id="AP019697">
    <property type="protein sequence ID" value="BBK25783.1"/>
    <property type="molecule type" value="Genomic_DNA"/>
</dbReference>
<dbReference type="Proteomes" id="UP000320585">
    <property type="component" value="Chromosome"/>
</dbReference>
<sequence>MKRKGFLLLEALISLFILTSLALSIFPLATETARVIDSLARRGRLSSEALSVSDYMTEKIRNGSRMAQAPVSGDRYTYYDLNERDVEARYTFYIDREKLKLLLYNGLSEPVTGEKTGTGETIIFSPSEDPVFSQEMGALHLHFLMEHKNGIDQVDCETSVIPYADLYKKGQPYV</sequence>
<dbReference type="OrthoDB" id="1634645at2"/>
<gene>
    <name evidence="1" type="ORF">Dia5BBH33_17180</name>
</gene>
<dbReference type="KEGG" id="dho:Dia5BBH33_17180"/>
<accession>A0A8D4UVI3</accession>
<organism evidence="1 2">
    <name type="scientific">Dialister hominis</name>
    <dbReference type="NCBI Taxonomy" id="2582419"/>
    <lineage>
        <taxon>Bacteria</taxon>
        <taxon>Bacillati</taxon>
        <taxon>Bacillota</taxon>
        <taxon>Negativicutes</taxon>
        <taxon>Veillonellales</taxon>
        <taxon>Veillonellaceae</taxon>
        <taxon>Dialister</taxon>
    </lineage>
</organism>
<dbReference type="AlphaFoldDB" id="A0A8D4UVI3"/>
<reference evidence="2" key="1">
    <citation type="submission" date="2019-05" db="EMBL/GenBank/DDBJ databases">
        <title>Complete genome sequencing of Dialister sp. strain 5BBH33.</title>
        <authorList>
            <person name="Sakamoto M."/>
            <person name="Murakami T."/>
            <person name="Mori H."/>
        </authorList>
    </citation>
    <scope>NUCLEOTIDE SEQUENCE [LARGE SCALE GENOMIC DNA]</scope>
    <source>
        <strain evidence="2">5BBH33</strain>
    </source>
</reference>